<protein>
    <submittedName>
        <fullName evidence="1">Uncharacterized protein</fullName>
    </submittedName>
</protein>
<reference evidence="1" key="1">
    <citation type="submission" date="2020-05" db="EMBL/GenBank/DDBJ databases">
        <title>Large-scale comparative analyses of tick genomes elucidate their genetic diversity and vector capacities.</title>
        <authorList>
            <person name="Jia N."/>
            <person name="Wang J."/>
            <person name="Shi W."/>
            <person name="Du L."/>
            <person name="Sun Y."/>
            <person name="Zhan W."/>
            <person name="Jiang J."/>
            <person name="Wang Q."/>
            <person name="Zhang B."/>
            <person name="Ji P."/>
            <person name="Sakyi L.B."/>
            <person name="Cui X."/>
            <person name="Yuan T."/>
            <person name="Jiang B."/>
            <person name="Yang W."/>
            <person name="Lam T.T.-Y."/>
            <person name="Chang Q."/>
            <person name="Ding S."/>
            <person name="Wang X."/>
            <person name="Zhu J."/>
            <person name="Ruan X."/>
            <person name="Zhao L."/>
            <person name="Wei J."/>
            <person name="Que T."/>
            <person name="Du C."/>
            <person name="Cheng J."/>
            <person name="Dai P."/>
            <person name="Han X."/>
            <person name="Huang E."/>
            <person name="Gao Y."/>
            <person name="Liu J."/>
            <person name="Shao H."/>
            <person name="Ye R."/>
            <person name="Li L."/>
            <person name="Wei W."/>
            <person name="Wang X."/>
            <person name="Wang C."/>
            <person name="Yang T."/>
            <person name="Huo Q."/>
            <person name="Li W."/>
            <person name="Guo W."/>
            <person name="Chen H."/>
            <person name="Zhou L."/>
            <person name="Ni X."/>
            <person name="Tian J."/>
            <person name="Zhou Y."/>
            <person name="Sheng Y."/>
            <person name="Liu T."/>
            <person name="Pan Y."/>
            <person name="Xia L."/>
            <person name="Li J."/>
            <person name="Zhao F."/>
            <person name="Cao W."/>
        </authorList>
    </citation>
    <scope>NUCLEOTIDE SEQUENCE</scope>
    <source>
        <strain evidence="1">Hyas-2018</strain>
    </source>
</reference>
<evidence type="ECO:0000313" key="2">
    <source>
        <dbReference type="Proteomes" id="UP000821845"/>
    </source>
</evidence>
<keyword evidence="2" id="KW-1185">Reference proteome</keyword>
<proteinExistence type="predicted"/>
<accession>A0ACB7T3D7</accession>
<sequence>MITKEATVKILVRLLGAAAVAEAVKALERFRESLSPAAAAEHEEDLNALLGVLAADPVLGRVLALQDSLAQLRRHLQRHPSLLPNDFDFCPQTGALTLGAGAVQLGEDEIDRETRDEEDEEEEEDDNNNNNNNSDSCEPSSEADQSLSHSASAAGAVLHYSPELSGSSVVHCGGRAVTTPGYLEEFERAIVRGAAGRQILRVELARPPGASLGFSVVGLRSPSRGELGIFVQELQPNGIAQRGLKSYLVRSPVSDSCKQQEREQEQQQDKRHELPTGPLKGPHSPNEEDRAVLRDGETGDDEMTDAPADAVNQRGDAAIVPGKCRIIQGHIQPSFVSGETAEAQSTTVRKSLGAMSATGRKFALTTMPEYATTPTPGEEEYVFVKRKAWLWIVTQDMDLL</sequence>
<evidence type="ECO:0000313" key="1">
    <source>
        <dbReference type="EMBL" id="KAH6940781.1"/>
    </source>
</evidence>
<dbReference type="EMBL" id="CM023491">
    <property type="protein sequence ID" value="KAH6940781.1"/>
    <property type="molecule type" value="Genomic_DNA"/>
</dbReference>
<comment type="caution">
    <text evidence="1">The sequence shown here is derived from an EMBL/GenBank/DDBJ whole genome shotgun (WGS) entry which is preliminary data.</text>
</comment>
<gene>
    <name evidence="1" type="ORF">HPB50_006548</name>
</gene>
<name>A0ACB7T3D7_HYAAI</name>
<organism evidence="1 2">
    <name type="scientific">Hyalomma asiaticum</name>
    <name type="common">Tick</name>
    <dbReference type="NCBI Taxonomy" id="266040"/>
    <lineage>
        <taxon>Eukaryota</taxon>
        <taxon>Metazoa</taxon>
        <taxon>Ecdysozoa</taxon>
        <taxon>Arthropoda</taxon>
        <taxon>Chelicerata</taxon>
        <taxon>Arachnida</taxon>
        <taxon>Acari</taxon>
        <taxon>Parasitiformes</taxon>
        <taxon>Ixodida</taxon>
        <taxon>Ixodoidea</taxon>
        <taxon>Ixodidae</taxon>
        <taxon>Hyalomminae</taxon>
        <taxon>Hyalomma</taxon>
    </lineage>
</organism>
<dbReference type="Proteomes" id="UP000821845">
    <property type="component" value="Chromosome 11"/>
</dbReference>